<feature type="domain" description="Glycosyl transferase family 25" evidence="5">
    <location>
        <begin position="76"/>
        <end position="188"/>
    </location>
</feature>
<dbReference type="InterPro" id="IPR050757">
    <property type="entry name" value="Collagen_mod_GT25"/>
</dbReference>
<keyword evidence="2" id="KW-0328">Glycosyltransferase</keyword>
<reference evidence="6 7" key="1">
    <citation type="submission" date="2015-01" db="EMBL/GenBank/DDBJ databases">
        <title>The Genome Sequence of Exophiala spinifera CBS89968.</title>
        <authorList>
            <consortium name="The Broad Institute Genomics Platform"/>
            <person name="Cuomo C."/>
            <person name="de Hoog S."/>
            <person name="Gorbushina A."/>
            <person name="Stielow B."/>
            <person name="Teixiera M."/>
            <person name="Abouelleil A."/>
            <person name="Chapman S.B."/>
            <person name="Priest M."/>
            <person name="Young S.K."/>
            <person name="Wortman J."/>
            <person name="Nusbaum C."/>
            <person name="Birren B."/>
        </authorList>
    </citation>
    <scope>NUCLEOTIDE SEQUENCE [LARGE SCALE GENOMIC DNA]</scope>
    <source>
        <strain evidence="6 7">CBS 89968</strain>
    </source>
</reference>
<evidence type="ECO:0000256" key="2">
    <source>
        <dbReference type="ARBA" id="ARBA00022676"/>
    </source>
</evidence>
<dbReference type="AlphaFoldDB" id="A0A0D2BF23"/>
<dbReference type="PANTHER" id="PTHR10730">
    <property type="entry name" value="PROCOLLAGEN-LYSINE,2-OXOGLUTARATE 5-DIOXYGENASE/GLYCOSYLTRANSFERASE 25 FAMILY MEMBER"/>
    <property type="match status" value="1"/>
</dbReference>
<proteinExistence type="inferred from homology"/>
<evidence type="ECO:0000256" key="3">
    <source>
        <dbReference type="ARBA" id="ARBA00022679"/>
    </source>
</evidence>
<dbReference type="HOGENOM" id="CLU_032992_1_1_1"/>
<dbReference type="RefSeq" id="XP_016237774.1">
    <property type="nucleotide sequence ID" value="XM_016379097.1"/>
</dbReference>
<organism evidence="6 7">
    <name type="scientific">Exophiala spinifera</name>
    <dbReference type="NCBI Taxonomy" id="91928"/>
    <lineage>
        <taxon>Eukaryota</taxon>
        <taxon>Fungi</taxon>
        <taxon>Dikarya</taxon>
        <taxon>Ascomycota</taxon>
        <taxon>Pezizomycotina</taxon>
        <taxon>Eurotiomycetes</taxon>
        <taxon>Chaetothyriomycetidae</taxon>
        <taxon>Chaetothyriales</taxon>
        <taxon>Herpotrichiellaceae</taxon>
        <taxon>Exophiala</taxon>
    </lineage>
</organism>
<dbReference type="CDD" id="cd06532">
    <property type="entry name" value="Glyco_transf_25"/>
    <property type="match status" value="1"/>
</dbReference>
<dbReference type="GeneID" id="27331835"/>
<comment type="similarity">
    <text evidence="1">Belongs to the glycosyltransferase 25 family.</text>
</comment>
<dbReference type="VEuPathDB" id="FungiDB:PV08_04752"/>
<dbReference type="OrthoDB" id="47375at2759"/>
<evidence type="ECO:0000256" key="4">
    <source>
        <dbReference type="SAM" id="SignalP"/>
    </source>
</evidence>
<sequence>MSIVLLRFRYIVVVLLFTVLLLALCLRPPHAGTVGFPDAANSLARHVDASRRKFNASPYTKDRSIYRVQNETLGFQQVYMISLPHRTDKRDAFALQAAFSEISYTQMDGVDGHEVPEKALPHVGTWAIDRQVKTDKDGQTMEQSPNAIGCWRAHLNVAQRIVRERVATALVFEDDADWDVAFKQQLVQFARGSRVMLQTPDDKIPISPYGDGWDILWIGHCGTWVYPERRRRFFVIPNDPTVEPPQHRQNVKVPDMSYWEGPESDNKTRIVFKAGGGVCTASYAISQQGARKVLYYMSMVPFNKPVDWGLANLCETKAYNFRCISVFPQLVGVSRPQGNTSKWSDIGYGADNERKVENANSQHLVYSTRLNMENMLAGNAIFESQYPDSTPARMGIEEIGAAVGHVEVVDVED</sequence>
<dbReference type="GO" id="GO:0016740">
    <property type="term" value="F:transferase activity"/>
    <property type="evidence" value="ECO:0007669"/>
    <property type="project" value="UniProtKB-KW"/>
</dbReference>
<dbReference type="Proteomes" id="UP000053328">
    <property type="component" value="Unassembled WGS sequence"/>
</dbReference>
<dbReference type="PANTHER" id="PTHR10730:SF53">
    <property type="entry name" value="GLYCOSYLTRANSFERASE 25 FAMILY MEMBER"/>
    <property type="match status" value="1"/>
</dbReference>
<name>A0A0D2BF23_9EURO</name>
<dbReference type="InterPro" id="IPR002654">
    <property type="entry name" value="Glyco_trans_25"/>
</dbReference>
<dbReference type="Pfam" id="PF01755">
    <property type="entry name" value="Glyco_transf_25"/>
    <property type="match status" value="1"/>
</dbReference>
<keyword evidence="7" id="KW-1185">Reference proteome</keyword>
<keyword evidence="4" id="KW-0732">Signal</keyword>
<feature type="signal peptide" evidence="4">
    <location>
        <begin position="1"/>
        <end position="31"/>
    </location>
</feature>
<feature type="chain" id="PRO_5002238978" description="Glycosyl transferase family 25 domain-containing protein" evidence="4">
    <location>
        <begin position="32"/>
        <end position="413"/>
    </location>
</feature>
<evidence type="ECO:0000313" key="7">
    <source>
        <dbReference type="Proteomes" id="UP000053328"/>
    </source>
</evidence>
<evidence type="ECO:0000313" key="6">
    <source>
        <dbReference type="EMBL" id="KIW17558.1"/>
    </source>
</evidence>
<evidence type="ECO:0000256" key="1">
    <source>
        <dbReference type="ARBA" id="ARBA00006721"/>
    </source>
</evidence>
<gene>
    <name evidence="6" type="ORF">PV08_04752</name>
</gene>
<evidence type="ECO:0000259" key="5">
    <source>
        <dbReference type="Pfam" id="PF01755"/>
    </source>
</evidence>
<accession>A0A0D2BF23</accession>
<keyword evidence="3" id="KW-0808">Transferase</keyword>
<protein>
    <recommendedName>
        <fullName evidence="5">Glycosyl transferase family 25 domain-containing protein</fullName>
    </recommendedName>
</protein>
<dbReference type="EMBL" id="KN847494">
    <property type="protein sequence ID" value="KIW17558.1"/>
    <property type="molecule type" value="Genomic_DNA"/>
</dbReference>